<organism evidence="1 2">
    <name type="scientific">Mycobacterium pseudoshottsii</name>
    <dbReference type="NCBI Taxonomy" id="265949"/>
    <lineage>
        <taxon>Bacteria</taxon>
        <taxon>Bacillati</taxon>
        <taxon>Actinomycetota</taxon>
        <taxon>Actinomycetes</taxon>
        <taxon>Mycobacteriales</taxon>
        <taxon>Mycobacteriaceae</taxon>
        <taxon>Mycobacterium</taxon>
        <taxon>Mycobacterium ulcerans group</taxon>
    </lineage>
</organism>
<accession>A0A9N7LKW2</accession>
<sequence length="246" mass="26243">MRSAGQAIAMSKRSMIWNTSKVLALLATAMLLGACGGGSPQARSITLTFIRNAQSQADAEGIIATELPGTGLSSDGKDQAQQLTHQFGRSEFDSIYTSPMEAAQQTAAPLARELSKQAEIVPGLQSIDAGWYNGKPDSMADRTYMVAPVSWIDGNVEASIPGSTSGSDFNSRFTGAIRKIYDGGHNKPVVFSQGTAIMVWTLMNVKNPKTNLLNTHPLPNIGRVVISGNPATGWKLVDWDGIRNFG</sequence>
<dbReference type="Gene3D" id="3.40.50.1240">
    <property type="entry name" value="Phosphoglycerate mutase-like"/>
    <property type="match status" value="1"/>
</dbReference>
<reference evidence="1" key="1">
    <citation type="submission" date="2022-06" db="EMBL/GenBank/DDBJ databases">
        <title>Complete genome sequence of Mycobacterium pseudoshottsii NJB1907-Z4.</title>
        <authorList>
            <person name="Komine T."/>
            <person name="Fukano H."/>
            <person name="Wada S."/>
        </authorList>
    </citation>
    <scope>NUCLEOTIDE SEQUENCE</scope>
    <source>
        <strain evidence="1">NJB1907-Z4</strain>
    </source>
</reference>
<dbReference type="Pfam" id="PF00300">
    <property type="entry name" value="His_Phos_1"/>
    <property type="match status" value="1"/>
</dbReference>
<dbReference type="Proteomes" id="UP001058626">
    <property type="component" value="Chromosome"/>
</dbReference>
<dbReference type="InterPro" id="IPR013078">
    <property type="entry name" value="His_Pase_superF_clade-1"/>
</dbReference>
<gene>
    <name evidence="1" type="primary">lpqD</name>
    <name evidence="1" type="ORF">NJB1907Z4_C12870</name>
</gene>
<dbReference type="CDD" id="cd07067">
    <property type="entry name" value="HP_PGM_like"/>
    <property type="match status" value="1"/>
</dbReference>
<keyword evidence="2" id="KW-1185">Reference proteome</keyword>
<proteinExistence type="predicted"/>
<protein>
    <submittedName>
        <fullName evidence="1">Histidine phosphatase family protein</fullName>
    </submittedName>
</protein>
<dbReference type="EMBL" id="AP026367">
    <property type="protein sequence ID" value="BDN81072.1"/>
    <property type="molecule type" value="Genomic_DNA"/>
</dbReference>
<dbReference type="AlphaFoldDB" id="A0A9N7LKW2"/>
<dbReference type="SMART" id="SM00855">
    <property type="entry name" value="PGAM"/>
    <property type="match status" value="1"/>
</dbReference>
<evidence type="ECO:0000313" key="1">
    <source>
        <dbReference type="EMBL" id="BDN81072.1"/>
    </source>
</evidence>
<dbReference type="PROSITE" id="PS51257">
    <property type="entry name" value="PROKAR_LIPOPROTEIN"/>
    <property type="match status" value="1"/>
</dbReference>
<dbReference type="InterPro" id="IPR029033">
    <property type="entry name" value="His_PPase_superfam"/>
</dbReference>
<evidence type="ECO:0000313" key="2">
    <source>
        <dbReference type="Proteomes" id="UP001058626"/>
    </source>
</evidence>
<dbReference type="SUPFAM" id="SSF53254">
    <property type="entry name" value="Phosphoglycerate mutase-like"/>
    <property type="match status" value="1"/>
</dbReference>
<name>A0A9N7LKW2_9MYCO</name>